<dbReference type="FunFam" id="1.10.8.270:FF:000014">
    <property type="entry name" value="Putative TBC1 domain family member 2B"/>
    <property type="match status" value="1"/>
</dbReference>
<dbReference type="AlphaFoldDB" id="A0A8S4N0E7"/>
<dbReference type="GO" id="GO:0031267">
    <property type="term" value="F:small GTPase binding"/>
    <property type="evidence" value="ECO:0007669"/>
    <property type="project" value="TreeGrafter"/>
</dbReference>
<dbReference type="SUPFAM" id="SSF50729">
    <property type="entry name" value="PH domain-like"/>
    <property type="match status" value="1"/>
</dbReference>
<dbReference type="GO" id="GO:0031410">
    <property type="term" value="C:cytoplasmic vesicle"/>
    <property type="evidence" value="ECO:0007669"/>
    <property type="project" value="UniProtKB-ARBA"/>
</dbReference>
<reference evidence="7" key="1">
    <citation type="submission" date="2022-03" db="EMBL/GenBank/DDBJ databases">
        <authorList>
            <person name="Martin C."/>
        </authorList>
    </citation>
    <scope>NUCLEOTIDE SEQUENCE</scope>
</reference>
<dbReference type="GO" id="GO:0005096">
    <property type="term" value="F:GTPase activator activity"/>
    <property type="evidence" value="ECO:0007669"/>
    <property type="project" value="UniProtKB-KW"/>
</dbReference>
<dbReference type="PROSITE" id="PS50003">
    <property type="entry name" value="PH_DOMAIN"/>
    <property type="match status" value="1"/>
</dbReference>
<dbReference type="SMART" id="SM00164">
    <property type="entry name" value="TBC"/>
    <property type="match status" value="1"/>
</dbReference>
<evidence type="ECO:0000256" key="2">
    <source>
        <dbReference type="ARBA" id="ARBA00023054"/>
    </source>
</evidence>
<comment type="caution">
    <text evidence="7">The sequence shown here is derived from an EMBL/GenBank/DDBJ whole genome shotgun (WGS) entry which is preliminary data.</text>
</comment>
<dbReference type="Gene3D" id="2.30.29.30">
    <property type="entry name" value="Pleckstrin-homology domain (PH domain)/Phosphotyrosine-binding domain (PTB)"/>
    <property type="match status" value="1"/>
</dbReference>
<dbReference type="InterPro" id="IPR000195">
    <property type="entry name" value="Rab-GAP-TBC_dom"/>
</dbReference>
<feature type="region of interest" description="Disordered" evidence="4">
    <location>
        <begin position="166"/>
        <end position="189"/>
    </location>
</feature>
<keyword evidence="1" id="KW-0343">GTPase activation</keyword>
<feature type="non-terminal residue" evidence="7">
    <location>
        <position position="948"/>
    </location>
</feature>
<dbReference type="InterPro" id="IPR011993">
    <property type="entry name" value="PH-like_dom_sf"/>
</dbReference>
<feature type="domain" description="Rab-GAP TBC" evidence="6">
    <location>
        <begin position="648"/>
        <end position="844"/>
    </location>
</feature>
<dbReference type="Proteomes" id="UP000749559">
    <property type="component" value="Unassembled WGS sequence"/>
</dbReference>
<keyword evidence="8" id="KW-1185">Reference proteome</keyword>
<dbReference type="SUPFAM" id="SSF47923">
    <property type="entry name" value="Ypt/Rab-GAP domain of gyp1p"/>
    <property type="match status" value="2"/>
</dbReference>
<protein>
    <recommendedName>
        <fullName evidence="9">TBC1 domain family member 2B</fullName>
    </recommendedName>
</protein>
<dbReference type="InterPro" id="IPR001849">
    <property type="entry name" value="PH_domain"/>
</dbReference>
<dbReference type="EMBL" id="CAIIXF020000001">
    <property type="protein sequence ID" value="CAH1774714.1"/>
    <property type="molecule type" value="Genomic_DNA"/>
</dbReference>
<dbReference type="Gene3D" id="1.10.472.80">
    <property type="entry name" value="Ypt/Rab-GAP domain of gyp1p, domain 3"/>
    <property type="match status" value="1"/>
</dbReference>
<evidence type="ECO:0000313" key="8">
    <source>
        <dbReference type="Proteomes" id="UP000749559"/>
    </source>
</evidence>
<dbReference type="Gene3D" id="1.10.8.270">
    <property type="entry name" value="putative rabgap domain of human tbc1 domain family member 14 like domains"/>
    <property type="match status" value="1"/>
</dbReference>
<proteinExistence type="predicted"/>
<keyword evidence="2 3" id="KW-0175">Coiled coil</keyword>
<dbReference type="PROSITE" id="PS50086">
    <property type="entry name" value="TBC_RABGAP"/>
    <property type="match status" value="1"/>
</dbReference>
<sequence length="948" mass="108763">AEVGIGKSSTFYSDQPLIQLNDSTKTQTNVSLGSLDYEFINAADILEAERNIRLQTQKLCGFLNKFEKGLVNKSFKTRWFAFSYNSCKLVCYNSPNDLVPIGDIDISNAVFNLNPQMNLDKPGLFDISTPEKVFTLEARDEETALYWIQELQTQRRLYAENKTLTPPPISTLERENNGLASQPKSITPSEELHGFIPPIEAPIGVVGIGATMTQPKHNNWSLSNLGNELKNTVVSLRNTKQGISDIQGQNVERPSSFQKLKSKLTPRGKSVDNIDVSEPQLGLPEISCQKCNQLQSYVTSLKSDLQEQSDEILAHREMVQVLQKQIDVLVRDKDTQKTILSSPMQSFSDILSQKERLNVELEHLLTATRQENEQNIQKMRCALGEIQALNEQIVMLKEIMQAKDAIVMQLTDKVSTLEQKQRVSTLSSVSTEDGEDALIHLSETLESISKSQVPSVIQPAVPEEPIKIQLDRYKDMCHGYEMQNKLLNKELLELNQLRSYDAARETQLTMKMTETEANFYKIQSKHLTLLKDMETPQRGGSGGDSDDLVSRLLQDAIKSDGRERPQRPSNPSVAEYDDYGFRVLPFDAEDALEVKANSLQRKSEQLANKMKNSEYEQSNQVRWENYMMGQGERQIVRNPELKSLVRGGIYTDYRPKIWKFCTMYHVSRLKQKKGDNYYEKLRRERRGSNRFNPAAKQIELDLLRTLPNNKHYEKLDSAGVPKLRRVLLAYSYHNPLIGYCQGLNRLAAIALLFLSEEDAFWCLVCIVEVLMPVDYFSRTLIAAQVDQRVLKELIADKLPKLASHLEHKEVDLSLFTFNWFLTVFVDNIPVEMFLRIWDAFLYEGSKVLFRFALAFFKYKEDEILQLHDSMAIHRYMRIIGEHMVDSNRIAQIAFNELNPFPMKAIATKRSCYLSQVKMELEELDALREDFKSTQLPLDRQEFYSDEDI</sequence>
<evidence type="ECO:0000259" key="6">
    <source>
        <dbReference type="PROSITE" id="PS50086"/>
    </source>
</evidence>
<dbReference type="InterPro" id="IPR035969">
    <property type="entry name" value="Rab-GAP_TBC_sf"/>
</dbReference>
<feature type="domain" description="PH" evidence="5">
    <location>
        <begin position="56"/>
        <end position="156"/>
    </location>
</feature>
<evidence type="ECO:0000256" key="3">
    <source>
        <dbReference type="SAM" id="Coils"/>
    </source>
</evidence>
<evidence type="ECO:0000256" key="1">
    <source>
        <dbReference type="ARBA" id="ARBA00022468"/>
    </source>
</evidence>
<dbReference type="Pfam" id="PF15413">
    <property type="entry name" value="PH_11"/>
    <property type="match status" value="1"/>
</dbReference>
<name>A0A8S4N0E7_OWEFU</name>
<dbReference type="PANTHER" id="PTHR47219">
    <property type="entry name" value="RAB GTPASE-ACTIVATING PROTEIN 1-LIKE"/>
    <property type="match status" value="1"/>
</dbReference>
<accession>A0A8S4N0E7</accession>
<dbReference type="SMART" id="SM00233">
    <property type="entry name" value="PH"/>
    <property type="match status" value="1"/>
</dbReference>
<gene>
    <name evidence="7" type="ORF">OFUS_LOCUS2119</name>
</gene>
<evidence type="ECO:0000313" key="7">
    <source>
        <dbReference type="EMBL" id="CAH1774714.1"/>
    </source>
</evidence>
<organism evidence="7 8">
    <name type="scientific">Owenia fusiformis</name>
    <name type="common">Polychaete worm</name>
    <dbReference type="NCBI Taxonomy" id="6347"/>
    <lineage>
        <taxon>Eukaryota</taxon>
        <taxon>Metazoa</taxon>
        <taxon>Spiralia</taxon>
        <taxon>Lophotrochozoa</taxon>
        <taxon>Annelida</taxon>
        <taxon>Polychaeta</taxon>
        <taxon>Sedentaria</taxon>
        <taxon>Canalipalpata</taxon>
        <taxon>Sabellida</taxon>
        <taxon>Oweniida</taxon>
        <taxon>Oweniidae</taxon>
        <taxon>Owenia</taxon>
    </lineage>
</organism>
<dbReference type="FunFam" id="1.10.472.80:FF:000018">
    <property type="entry name" value="TBC1 domain family member 2B"/>
    <property type="match status" value="1"/>
</dbReference>
<dbReference type="GO" id="GO:0005829">
    <property type="term" value="C:cytosol"/>
    <property type="evidence" value="ECO:0007669"/>
    <property type="project" value="UniProtKB-ARBA"/>
</dbReference>
<dbReference type="Pfam" id="PF00566">
    <property type="entry name" value="RabGAP-TBC"/>
    <property type="match status" value="1"/>
</dbReference>
<evidence type="ECO:0000259" key="5">
    <source>
        <dbReference type="PROSITE" id="PS50003"/>
    </source>
</evidence>
<dbReference type="InterPro" id="IPR050302">
    <property type="entry name" value="Rab_GAP_TBC_domain"/>
</dbReference>
<evidence type="ECO:0000256" key="4">
    <source>
        <dbReference type="SAM" id="MobiDB-lite"/>
    </source>
</evidence>
<feature type="coiled-coil region" evidence="3">
    <location>
        <begin position="589"/>
        <end position="616"/>
    </location>
</feature>
<evidence type="ECO:0008006" key="9">
    <source>
        <dbReference type="Google" id="ProtNLM"/>
    </source>
</evidence>
<dbReference type="OrthoDB" id="294251at2759"/>
<feature type="compositionally biased region" description="Polar residues" evidence="4">
    <location>
        <begin position="178"/>
        <end position="188"/>
    </location>
</feature>
<dbReference type="PANTHER" id="PTHR47219:SF20">
    <property type="entry name" value="TBC1 DOMAIN FAMILY MEMBER 2B"/>
    <property type="match status" value="1"/>
</dbReference>